<dbReference type="CDD" id="cd17478">
    <property type="entry name" value="MFS_FsR"/>
    <property type="match status" value="1"/>
</dbReference>
<evidence type="ECO:0000256" key="2">
    <source>
        <dbReference type="ARBA" id="ARBA00022448"/>
    </source>
</evidence>
<dbReference type="PANTHER" id="PTHR43129">
    <property type="entry name" value="FOSMIDOMYCIN RESISTANCE PROTEIN"/>
    <property type="match status" value="1"/>
</dbReference>
<evidence type="ECO:0000256" key="6">
    <source>
        <dbReference type="SAM" id="Phobius"/>
    </source>
</evidence>
<proteinExistence type="predicted"/>
<evidence type="ECO:0000256" key="3">
    <source>
        <dbReference type="ARBA" id="ARBA00022692"/>
    </source>
</evidence>
<feature type="transmembrane region" description="Helical" evidence="6">
    <location>
        <begin position="326"/>
        <end position="346"/>
    </location>
</feature>
<dbReference type="OrthoDB" id="9770492at2"/>
<protein>
    <recommendedName>
        <fullName evidence="7">Major facilitator superfamily (MFS) profile domain-containing protein</fullName>
    </recommendedName>
</protein>
<reference evidence="8 9" key="1">
    <citation type="submission" date="2018-06" db="EMBL/GenBank/DDBJ databases">
        <authorList>
            <person name="Strepis N."/>
        </authorList>
    </citation>
    <scope>NUCLEOTIDE SEQUENCE [LARGE SCALE GENOMIC DNA]</scope>
    <source>
        <strain evidence="8">LUCI</strain>
    </source>
</reference>
<keyword evidence="4 6" id="KW-1133">Transmembrane helix</keyword>
<dbReference type="EMBL" id="UPPP01000105">
    <property type="protein sequence ID" value="VBB09101.1"/>
    <property type="molecule type" value="Genomic_DNA"/>
</dbReference>
<evidence type="ECO:0000313" key="8">
    <source>
        <dbReference type="EMBL" id="VBB09101.1"/>
    </source>
</evidence>
<feature type="transmembrane region" description="Helical" evidence="6">
    <location>
        <begin position="358"/>
        <end position="376"/>
    </location>
</feature>
<dbReference type="PANTHER" id="PTHR43129:SF1">
    <property type="entry name" value="FOSMIDOMYCIN RESISTANCE PROTEIN"/>
    <property type="match status" value="1"/>
</dbReference>
<feature type="transmembrane region" description="Helical" evidence="6">
    <location>
        <begin position="269"/>
        <end position="286"/>
    </location>
</feature>
<accession>A0A498RCG7</accession>
<feature type="transmembrane region" description="Helical" evidence="6">
    <location>
        <begin position="242"/>
        <end position="262"/>
    </location>
</feature>
<dbReference type="RefSeq" id="WP_122629916.1">
    <property type="nucleotide sequence ID" value="NZ_UPPP01000105.1"/>
</dbReference>
<keyword evidence="9" id="KW-1185">Reference proteome</keyword>
<dbReference type="Pfam" id="PF07690">
    <property type="entry name" value="MFS_1"/>
    <property type="match status" value="1"/>
</dbReference>
<dbReference type="Gene3D" id="1.20.1250.20">
    <property type="entry name" value="MFS general substrate transporter like domains"/>
    <property type="match status" value="2"/>
</dbReference>
<feature type="transmembrane region" description="Helical" evidence="6">
    <location>
        <begin position="92"/>
        <end position="109"/>
    </location>
</feature>
<keyword evidence="3 6" id="KW-0812">Transmembrane</keyword>
<evidence type="ECO:0000256" key="5">
    <source>
        <dbReference type="ARBA" id="ARBA00023136"/>
    </source>
</evidence>
<dbReference type="AlphaFoldDB" id="A0A498RCG7"/>
<feature type="domain" description="Major facilitator superfamily (MFS) profile" evidence="7">
    <location>
        <begin position="5"/>
        <end position="381"/>
    </location>
</feature>
<dbReference type="Proteomes" id="UP000277811">
    <property type="component" value="Unassembled WGS sequence"/>
</dbReference>
<comment type="subcellular location">
    <subcellularLocation>
        <location evidence="1">Cell membrane</location>
        <topology evidence="1">Multi-pass membrane protein</topology>
    </subcellularLocation>
</comment>
<organism evidence="8 9">
    <name type="scientific">Lucifera butyrica</name>
    <dbReference type="NCBI Taxonomy" id="1351585"/>
    <lineage>
        <taxon>Bacteria</taxon>
        <taxon>Bacillati</taxon>
        <taxon>Bacillota</taxon>
        <taxon>Negativicutes</taxon>
        <taxon>Veillonellales</taxon>
        <taxon>Veillonellaceae</taxon>
        <taxon>Lucifera</taxon>
    </lineage>
</organism>
<feature type="transmembrane region" description="Helical" evidence="6">
    <location>
        <begin position="204"/>
        <end position="230"/>
    </location>
</feature>
<dbReference type="GO" id="GO:0022857">
    <property type="term" value="F:transmembrane transporter activity"/>
    <property type="evidence" value="ECO:0007669"/>
    <property type="project" value="InterPro"/>
</dbReference>
<feature type="transmembrane region" description="Helical" evidence="6">
    <location>
        <begin position="66"/>
        <end position="86"/>
    </location>
</feature>
<dbReference type="InterPro" id="IPR011701">
    <property type="entry name" value="MFS"/>
</dbReference>
<dbReference type="InterPro" id="IPR020846">
    <property type="entry name" value="MFS_dom"/>
</dbReference>
<sequence length="398" mass="42325">MKYRELSILTISHLCTDLNQGILPALLPILITAHNLNYEAAANLVFAANITSSVVQPLFGYYADRISAFWVMPAGLFLAGLGLAAVGIVQNYWLLFLAVALSGLGIAAFHPEAARLANYVSGEKKATGVSTFTAGGNIGFAIGPVFVIATVTIWGLTGTLFFILPATVVALILFAHRSRLSAAGYNKAIAKAVFSRQPDEWYSFFRLTLAVSLRSVIIFGIDVFVPLYWIHVLHQSNTAGSAALTILFVVGAVSSLIAGRLADYFGQIRVVRVAFLFLAPLLPLFFHTRNVVTATVLLVPIGVAIFASFSPMVVLGQKYLPNNMGLASGITLGLALSIGGVAAPFLGRLADSYGLENALTFLGLLPILAVPAAFSLPSPQIDQDEAGRQKERLVISGS</sequence>
<dbReference type="PROSITE" id="PS50850">
    <property type="entry name" value="MFS"/>
    <property type="match status" value="1"/>
</dbReference>
<gene>
    <name evidence="8" type="ORF">LUCI_4387</name>
</gene>
<dbReference type="InterPro" id="IPR036259">
    <property type="entry name" value="MFS_trans_sf"/>
</dbReference>
<keyword evidence="2" id="KW-0813">Transport</keyword>
<dbReference type="SUPFAM" id="SSF103473">
    <property type="entry name" value="MFS general substrate transporter"/>
    <property type="match status" value="1"/>
</dbReference>
<feature type="transmembrane region" description="Helical" evidence="6">
    <location>
        <begin position="153"/>
        <end position="175"/>
    </location>
</feature>
<evidence type="ECO:0000313" key="9">
    <source>
        <dbReference type="Proteomes" id="UP000277811"/>
    </source>
</evidence>
<evidence type="ECO:0000259" key="7">
    <source>
        <dbReference type="PROSITE" id="PS50850"/>
    </source>
</evidence>
<evidence type="ECO:0000256" key="4">
    <source>
        <dbReference type="ARBA" id="ARBA00022989"/>
    </source>
</evidence>
<feature type="transmembrane region" description="Helical" evidence="6">
    <location>
        <begin position="129"/>
        <end position="147"/>
    </location>
</feature>
<dbReference type="GO" id="GO:0005886">
    <property type="term" value="C:plasma membrane"/>
    <property type="evidence" value="ECO:0007669"/>
    <property type="project" value="UniProtKB-SubCell"/>
</dbReference>
<keyword evidence="5 6" id="KW-0472">Membrane</keyword>
<feature type="transmembrane region" description="Helical" evidence="6">
    <location>
        <begin position="292"/>
        <end position="314"/>
    </location>
</feature>
<name>A0A498RCG7_9FIRM</name>
<evidence type="ECO:0000256" key="1">
    <source>
        <dbReference type="ARBA" id="ARBA00004651"/>
    </source>
</evidence>